<dbReference type="PANTHER" id="PTHR42953">
    <property type="entry name" value="HIGH-AFFINITY ZINC UPTAKE SYSTEM PROTEIN ZNUA-RELATED"/>
    <property type="match status" value="1"/>
</dbReference>
<comment type="subcellular location">
    <subcellularLocation>
        <location evidence="1">Cell envelope</location>
    </subcellularLocation>
</comment>
<accession>A0A410QBE6</accession>
<evidence type="ECO:0000256" key="2">
    <source>
        <dbReference type="ARBA" id="ARBA00022448"/>
    </source>
</evidence>
<evidence type="ECO:0000256" key="4">
    <source>
        <dbReference type="ARBA" id="ARBA00022729"/>
    </source>
</evidence>
<organism evidence="6 7">
    <name type="scientific">Acidilutibacter cellobiosedens</name>
    <dbReference type="NCBI Taxonomy" id="2507161"/>
    <lineage>
        <taxon>Bacteria</taxon>
        <taxon>Bacillati</taxon>
        <taxon>Bacillota</taxon>
        <taxon>Tissierellia</taxon>
        <taxon>Tissierellales</taxon>
        <taxon>Acidilutibacteraceae</taxon>
        <taxon>Acidilutibacter</taxon>
    </lineage>
</organism>
<dbReference type="InterPro" id="IPR050492">
    <property type="entry name" value="Bact_metal-bind_prot9"/>
</dbReference>
<dbReference type="GO" id="GO:0030313">
    <property type="term" value="C:cell envelope"/>
    <property type="evidence" value="ECO:0007669"/>
    <property type="project" value="UniProtKB-SubCell"/>
</dbReference>
<evidence type="ECO:0000313" key="6">
    <source>
        <dbReference type="EMBL" id="QAT61188.1"/>
    </source>
</evidence>
<dbReference type="PANTHER" id="PTHR42953:SF1">
    <property type="entry name" value="METAL-BINDING PROTEIN HI_0362-RELATED"/>
    <property type="match status" value="1"/>
</dbReference>
<dbReference type="KEGG" id="spoa:EQM13_06100"/>
<protein>
    <submittedName>
        <fullName evidence="6">Manganese transporter</fullName>
    </submittedName>
</protein>
<gene>
    <name evidence="6" type="ORF">EQM13_06100</name>
</gene>
<keyword evidence="3" id="KW-0479">Metal-binding</keyword>
<dbReference type="PROSITE" id="PS51257">
    <property type="entry name" value="PROKAR_LIPOPROTEIN"/>
    <property type="match status" value="1"/>
</dbReference>
<keyword evidence="2 5" id="KW-0813">Transport</keyword>
<name>A0A410QBE6_9FIRM</name>
<dbReference type="SUPFAM" id="SSF53807">
    <property type="entry name" value="Helical backbone' metal receptor"/>
    <property type="match status" value="1"/>
</dbReference>
<comment type="similarity">
    <text evidence="5">Belongs to the bacterial solute-binding protein 9 family.</text>
</comment>
<dbReference type="PRINTS" id="PR00691">
    <property type="entry name" value="ADHESINB"/>
</dbReference>
<dbReference type="OrthoDB" id="9810636at2"/>
<keyword evidence="7" id="KW-1185">Reference proteome</keyword>
<reference evidence="7" key="1">
    <citation type="submission" date="2019-01" db="EMBL/GenBank/DDBJ databases">
        <title>Draft genomes of a novel of Sporanaerobacter strains.</title>
        <authorList>
            <person name="Ma S."/>
        </authorList>
    </citation>
    <scope>NUCLEOTIDE SEQUENCE [LARGE SCALE GENOMIC DNA]</scope>
    <source>
        <strain evidence="7">NJN-17</strain>
    </source>
</reference>
<dbReference type="AlphaFoldDB" id="A0A410QBE6"/>
<dbReference type="GO" id="GO:0030001">
    <property type="term" value="P:metal ion transport"/>
    <property type="evidence" value="ECO:0007669"/>
    <property type="project" value="InterPro"/>
</dbReference>
<dbReference type="RefSeq" id="WP_071140807.1">
    <property type="nucleotide sequence ID" value="NZ_CP035282.1"/>
</dbReference>
<evidence type="ECO:0000256" key="5">
    <source>
        <dbReference type="RuleBase" id="RU003512"/>
    </source>
</evidence>
<dbReference type="Gene3D" id="3.40.50.1980">
    <property type="entry name" value="Nitrogenase molybdenum iron protein domain"/>
    <property type="match status" value="2"/>
</dbReference>
<dbReference type="Proteomes" id="UP000287969">
    <property type="component" value="Chromosome"/>
</dbReference>
<dbReference type="Pfam" id="PF01297">
    <property type="entry name" value="ZnuA"/>
    <property type="match status" value="1"/>
</dbReference>
<evidence type="ECO:0000256" key="3">
    <source>
        <dbReference type="ARBA" id="ARBA00022723"/>
    </source>
</evidence>
<dbReference type="InterPro" id="IPR006129">
    <property type="entry name" value="AdhesinB"/>
</dbReference>
<sequence length="313" mass="34878">MKKFATFILFFLIIAVTVTGCGNIRNKDYMFEDNGKYKVVTTTTMLTDLVKKIGGKYIDVYGLMGPGIDPHLYKASAGDVILMQKADMIVYGGLNLEGKMGEVFENLRDIDKLVVCAADGIDKKNLIKVDGDSNVYDPHVWFDVNIWEDEAIEVAKGLKKLDKKHSKEFDANLESYLSELKELNNYIVKRVSEIPEDKRILITAHDAFNYFAKAYGFKVKGLQGISTSAEAGTSNVRQLSDFIVEHQIKAVFIETSIPKKNMEALQEAVEAKNFQVKIGGELYSDSLGDPDTSAGTYIGTFKHNIDTIVDALK</sequence>
<evidence type="ECO:0000313" key="7">
    <source>
        <dbReference type="Proteomes" id="UP000287969"/>
    </source>
</evidence>
<dbReference type="PRINTS" id="PR00690">
    <property type="entry name" value="ADHESNFAMILY"/>
</dbReference>
<evidence type="ECO:0000256" key="1">
    <source>
        <dbReference type="ARBA" id="ARBA00004196"/>
    </source>
</evidence>
<dbReference type="InterPro" id="IPR006127">
    <property type="entry name" value="ZnuA-like"/>
</dbReference>
<dbReference type="GO" id="GO:0007155">
    <property type="term" value="P:cell adhesion"/>
    <property type="evidence" value="ECO:0007669"/>
    <property type="project" value="InterPro"/>
</dbReference>
<dbReference type="EMBL" id="CP035282">
    <property type="protein sequence ID" value="QAT61188.1"/>
    <property type="molecule type" value="Genomic_DNA"/>
</dbReference>
<dbReference type="GO" id="GO:0046872">
    <property type="term" value="F:metal ion binding"/>
    <property type="evidence" value="ECO:0007669"/>
    <property type="project" value="UniProtKB-KW"/>
</dbReference>
<proteinExistence type="inferred from homology"/>
<dbReference type="InterPro" id="IPR006128">
    <property type="entry name" value="Lipoprotein_PsaA-like"/>
</dbReference>
<keyword evidence="4" id="KW-0732">Signal</keyword>